<sequence>MMNSKHKPCFNVGDPLTRLNKEDVEKEGIDDKSGIPLRYQDGMGGIDIEKVQREQRQAKQQFIRAILRYLFRQR</sequence>
<evidence type="ECO:0000313" key="1">
    <source>
        <dbReference type="EMBL" id="MCL7931600.1"/>
    </source>
</evidence>
<comment type="caution">
    <text evidence="1">The sequence shown here is derived from an EMBL/GenBank/DDBJ whole genome shotgun (WGS) entry which is preliminary data.</text>
</comment>
<protein>
    <submittedName>
        <fullName evidence="1">Uncharacterized protein</fullName>
    </submittedName>
</protein>
<name>A0ABT0SUT5_9GAMM</name>
<dbReference type="RefSeq" id="WP_250084207.1">
    <property type="nucleotide sequence ID" value="NZ_JAMJPJ010000045.1"/>
</dbReference>
<organism evidence="1 2">
    <name type="scientific">Halomonas llamarensis</name>
    <dbReference type="NCBI Taxonomy" id="2945104"/>
    <lineage>
        <taxon>Bacteria</taxon>
        <taxon>Pseudomonadati</taxon>
        <taxon>Pseudomonadota</taxon>
        <taxon>Gammaproteobacteria</taxon>
        <taxon>Oceanospirillales</taxon>
        <taxon>Halomonadaceae</taxon>
        <taxon>Halomonas</taxon>
    </lineage>
</organism>
<gene>
    <name evidence="1" type="ORF">M8006_16715</name>
</gene>
<proteinExistence type="predicted"/>
<keyword evidence="2" id="KW-1185">Reference proteome</keyword>
<accession>A0ABT0SUT5</accession>
<reference evidence="1" key="1">
    <citation type="submission" date="2022-05" db="EMBL/GenBank/DDBJ databases">
        <title>Halomonas geminus sp. nov. and Halomonas llamarensis sp. nov. isolated from high-altitude salars of the Atacama Desert.</title>
        <authorList>
            <person name="Hintersatz C."/>
            <person name="Rojas L.A."/>
            <person name="Wei T.-S."/>
            <person name="Kutschke S."/>
            <person name="Lehmann F."/>
            <person name="Jain R."/>
            <person name="Pollmann K."/>
        </authorList>
    </citation>
    <scope>NUCLEOTIDE SEQUENCE</scope>
    <source>
        <strain evidence="1">ATCHA</strain>
    </source>
</reference>
<dbReference type="EMBL" id="JAMJPJ010000045">
    <property type="protein sequence ID" value="MCL7931600.1"/>
    <property type="molecule type" value="Genomic_DNA"/>
</dbReference>
<dbReference type="Proteomes" id="UP001165308">
    <property type="component" value="Unassembled WGS sequence"/>
</dbReference>
<evidence type="ECO:0000313" key="2">
    <source>
        <dbReference type="Proteomes" id="UP001165308"/>
    </source>
</evidence>